<organism evidence="2 3">
    <name type="scientific">Devosia algicola</name>
    <dbReference type="NCBI Taxonomy" id="3026418"/>
    <lineage>
        <taxon>Bacteria</taxon>
        <taxon>Pseudomonadati</taxon>
        <taxon>Pseudomonadota</taxon>
        <taxon>Alphaproteobacteria</taxon>
        <taxon>Hyphomicrobiales</taxon>
        <taxon>Devosiaceae</taxon>
        <taxon>Devosia</taxon>
    </lineage>
</organism>
<dbReference type="EMBL" id="CP118246">
    <property type="protein sequence ID" value="WDR01649.1"/>
    <property type="molecule type" value="Genomic_DNA"/>
</dbReference>
<name>A0ABY7YK21_9HYPH</name>
<keyword evidence="1" id="KW-0732">Signal</keyword>
<dbReference type="RefSeq" id="WP_282218059.1">
    <property type="nucleotide sequence ID" value="NZ_CP118246.1"/>
</dbReference>
<protein>
    <submittedName>
        <fullName evidence="2">Uncharacterized protein</fullName>
    </submittedName>
</protein>
<dbReference type="Proteomes" id="UP001220530">
    <property type="component" value="Chromosome"/>
</dbReference>
<gene>
    <name evidence="2" type="ORF">PSQ19_12920</name>
</gene>
<reference evidence="2 3" key="1">
    <citation type="submission" date="2023-02" db="EMBL/GenBank/DDBJ databases">
        <title>Devosia algicola sp. nov., isolated from the phycosphere of marine algae.</title>
        <authorList>
            <person name="Kim J.M."/>
            <person name="Lee J.K."/>
            <person name="Choi B.J."/>
            <person name="Bayburt H."/>
            <person name="Jeon C.O."/>
        </authorList>
    </citation>
    <scope>NUCLEOTIDE SEQUENCE [LARGE SCALE GENOMIC DNA]</scope>
    <source>
        <strain evidence="2 3">G20-9</strain>
    </source>
</reference>
<evidence type="ECO:0000313" key="3">
    <source>
        <dbReference type="Proteomes" id="UP001220530"/>
    </source>
</evidence>
<keyword evidence="3" id="KW-1185">Reference proteome</keyword>
<proteinExistence type="predicted"/>
<sequence>MTRITTLSVVILATMSQAALAQFDDGFGSDGFLDPTDRPVHNM</sequence>
<accession>A0ABY7YK21</accession>
<evidence type="ECO:0000256" key="1">
    <source>
        <dbReference type="SAM" id="SignalP"/>
    </source>
</evidence>
<feature type="chain" id="PRO_5045780018" evidence="1">
    <location>
        <begin position="22"/>
        <end position="43"/>
    </location>
</feature>
<evidence type="ECO:0000313" key="2">
    <source>
        <dbReference type="EMBL" id="WDR01649.1"/>
    </source>
</evidence>
<feature type="signal peptide" evidence="1">
    <location>
        <begin position="1"/>
        <end position="21"/>
    </location>
</feature>